<keyword evidence="2" id="KW-1185">Reference proteome</keyword>
<protein>
    <submittedName>
        <fullName evidence="1">Uncharacterized protein</fullName>
    </submittedName>
</protein>
<reference evidence="2" key="1">
    <citation type="journal article" date="2019" name="Int. J. Syst. Evol. Microbiol.">
        <title>The Global Catalogue of Microorganisms (GCM) 10K type strain sequencing project: providing services to taxonomists for standard genome sequencing and annotation.</title>
        <authorList>
            <consortium name="The Broad Institute Genomics Platform"/>
            <consortium name="The Broad Institute Genome Sequencing Center for Infectious Disease"/>
            <person name="Wu L."/>
            <person name="Ma J."/>
        </authorList>
    </citation>
    <scope>NUCLEOTIDE SEQUENCE [LARGE SCALE GENOMIC DNA]</scope>
    <source>
        <strain evidence="2">NBRC 108755</strain>
    </source>
</reference>
<evidence type="ECO:0000313" key="1">
    <source>
        <dbReference type="EMBL" id="GMA90496.1"/>
    </source>
</evidence>
<comment type="caution">
    <text evidence="1">The sequence shown here is derived from an EMBL/GenBank/DDBJ whole genome shotgun (WGS) entry which is preliminary data.</text>
</comment>
<sequence length="39" mass="4167">MTMRDVVLDSGDDVTGLVDEDWSDVETPIDLSLALDGDG</sequence>
<dbReference type="Proteomes" id="UP001157069">
    <property type="component" value="Unassembled WGS sequence"/>
</dbReference>
<proteinExistence type="predicted"/>
<evidence type="ECO:0000313" key="2">
    <source>
        <dbReference type="Proteomes" id="UP001157069"/>
    </source>
</evidence>
<dbReference type="EMBL" id="BSVA01000001">
    <property type="protein sequence ID" value="GMA90496.1"/>
    <property type="molecule type" value="Genomic_DNA"/>
</dbReference>
<name>A0ABQ6JSM5_9MICO</name>
<accession>A0ABQ6JSM5</accession>
<gene>
    <name evidence="1" type="ORF">GCM10025869_10250</name>
</gene>
<organism evidence="1 2">
    <name type="scientific">Homoserinibacter gongjuensis</name>
    <dbReference type="NCBI Taxonomy" id="1162968"/>
    <lineage>
        <taxon>Bacteria</taxon>
        <taxon>Bacillati</taxon>
        <taxon>Actinomycetota</taxon>
        <taxon>Actinomycetes</taxon>
        <taxon>Micrococcales</taxon>
        <taxon>Microbacteriaceae</taxon>
        <taxon>Homoserinibacter</taxon>
    </lineage>
</organism>